<evidence type="ECO:0000313" key="2">
    <source>
        <dbReference type="Proteomes" id="UP000247459"/>
    </source>
</evidence>
<protein>
    <recommendedName>
        <fullName evidence="3">Actin-like protein N-terminal domain-containing protein</fullName>
    </recommendedName>
</protein>
<accession>A0A2W0CLP9</accession>
<evidence type="ECO:0000313" key="1">
    <source>
        <dbReference type="EMBL" id="PYY30992.1"/>
    </source>
</evidence>
<dbReference type="SUPFAM" id="SSF53067">
    <property type="entry name" value="Actin-like ATPase domain"/>
    <property type="match status" value="1"/>
</dbReference>
<reference evidence="1 2" key="1">
    <citation type="submission" date="2018-01" db="EMBL/GenBank/DDBJ databases">
        <title>Genome sequence of the PGP bacterium Paenibacillus illinoisensis E3.</title>
        <authorList>
            <person name="Rolli E."/>
            <person name="Marasco R."/>
            <person name="Bessem C."/>
            <person name="Michoud G."/>
            <person name="Gaiarsa S."/>
            <person name="Borin S."/>
            <person name="Daffonchio D."/>
        </authorList>
    </citation>
    <scope>NUCLEOTIDE SEQUENCE [LARGE SCALE GENOMIC DNA]</scope>
    <source>
        <strain evidence="1 2">E3</strain>
    </source>
</reference>
<dbReference type="AlphaFoldDB" id="A0A2W0CLP9"/>
<comment type="caution">
    <text evidence="1">The sequence shown here is derived from an EMBL/GenBank/DDBJ whole genome shotgun (WGS) entry which is preliminary data.</text>
</comment>
<evidence type="ECO:0008006" key="3">
    <source>
        <dbReference type="Google" id="ProtNLM"/>
    </source>
</evidence>
<proteinExistence type="predicted"/>
<dbReference type="Proteomes" id="UP000247459">
    <property type="component" value="Unassembled WGS sequence"/>
</dbReference>
<organism evidence="1 2">
    <name type="scientific">Paenibacillus illinoisensis</name>
    <dbReference type="NCBI Taxonomy" id="59845"/>
    <lineage>
        <taxon>Bacteria</taxon>
        <taxon>Bacillati</taxon>
        <taxon>Bacillota</taxon>
        <taxon>Bacilli</taxon>
        <taxon>Bacillales</taxon>
        <taxon>Paenibacillaceae</taxon>
        <taxon>Paenibacillus</taxon>
    </lineage>
</organism>
<dbReference type="EMBL" id="PRLG01000003">
    <property type="protein sequence ID" value="PYY30992.1"/>
    <property type="molecule type" value="Genomic_DNA"/>
</dbReference>
<sequence>MTLKLHMNIGNDIGNSEIDMYINGQLIRQPNVYSLIGQMPWKDDDVEVQKNLKNIYDNLVVSIISSAVPTGMYTVGTHALKTKGENVTNLYVKGNESKSDQLVPYINTLALVAARAVQEAHLAGESLDEIKVVADMGTALPVKQCSPENVATYRKKFMSETHTVTVHLGLTKKVNVSIDFDYVHVLQEGTPVTFALQMDSEGNWRTNSYEPSSDETNDLYSEFAELYDLEDVDGSYFDGKNILHVDMGDGTTDTPFTRGDAVDNDFCDGVNNGIGHALRDAIPDLVSLAPHAFNSVTRQQYSEILKSQYAPRKHKFLNEAIQAFNPHCENQTTQIVHHVNDQVFKIGPNEIDVVVVYGGGSILTRSIIFDKLKEMCDKTRIELFYVPAKYAVTLNAEGLDYFVRSEIYAHLKKNYMSSAEYTAVTGKNNAAQKKKKDATPTV</sequence>
<dbReference type="RefSeq" id="WP_181429668.1">
    <property type="nucleotide sequence ID" value="NZ_PRLG01000003.1"/>
</dbReference>
<dbReference type="CDD" id="cd24023">
    <property type="entry name" value="ASKHA_NBD_ParM_Alp7A-like"/>
    <property type="match status" value="1"/>
</dbReference>
<name>A0A2W0CLP9_9BACL</name>
<gene>
    <name evidence="1" type="ORF">PIL02S_00539</name>
</gene>
<dbReference type="Gene3D" id="3.30.420.40">
    <property type="match status" value="1"/>
</dbReference>
<dbReference type="InterPro" id="IPR043129">
    <property type="entry name" value="ATPase_NBD"/>
</dbReference>